<accession>A0A0A9EH43</accession>
<organism evidence="2">
    <name type="scientific">Arundo donax</name>
    <name type="common">Giant reed</name>
    <name type="synonym">Donax arundinaceus</name>
    <dbReference type="NCBI Taxonomy" id="35708"/>
    <lineage>
        <taxon>Eukaryota</taxon>
        <taxon>Viridiplantae</taxon>
        <taxon>Streptophyta</taxon>
        <taxon>Embryophyta</taxon>
        <taxon>Tracheophyta</taxon>
        <taxon>Spermatophyta</taxon>
        <taxon>Magnoliopsida</taxon>
        <taxon>Liliopsida</taxon>
        <taxon>Poales</taxon>
        <taxon>Poaceae</taxon>
        <taxon>PACMAD clade</taxon>
        <taxon>Arundinoideae</taxon>
        <taxon>Arundineae</taxon>
        <taxon>Arundo</taxon>
    </lineage>
</organism>
<evidence type="ECO:0000256" key="1">
    <source>
        <dbReference type="SAM" id="Phobius"/>
    </source>
</evidence>
<proteinExistence type="predicted"/>
<sequence>MFMMKQCCPLFQVLNVAADAFVHNEATLSFVSGIFCVLLICLYDME</sequence>
<keyword evidence="1" id="KW-0472">Membrane</keyword>
<dbReference type="AlphaFoldDB" id="A0A0A9EH43"/>
<keyword evidence="1" id="KW-1133">Transmembrane helix</keyword>
<keyword evidence="1" id="KW-0812">Transmembrane</keyword>
<name>A0A0A9EH43_ARUDO</name>
<feature type="transmembrane region" description="Helical" evidence="1">
    <location>
        <begin position="28"/>
        <end position="45"/>
    </location>
</feature>
<dbReference type="EMBL" id="GBRH01200745">
    <property type="protein sequence ID" value="JAD97150.1"/>
    <property type="molecule type" value="Transcribed_RNA"/>
</dbReference>
<reference evidence="2" key="2">
    <citation type="journal article" date="2015" name="Data Brief">
        <title>Shoot transcriptome of the giant reed, Arundo donax.</title>
        <authorList>
            <person name="Barrero R.A."/>
            <person name="Guerrero F.D."/>
            <person name="Moolhuijzen P."/>
            <person name="Goolsby J.A."/>
            <person name="Tidwell J."/>
            <person name="Bellgard S.E."/>
            <person name="Bellgard M.I."/>
        </authorList>
    </citation>
    <scope>NUCLEOTIDE SEQUENCE</scope>
    <source>
        <tissue evidence="2">Shoot tissue taken approximately 20 cm above the soil surface</tissue>
    </source>
</reference>
<protein>
    <submittedName>
        <fullName evidence="2">Uncharacterized protein</fullName>
    </submittedName>
</protein>
<evidence type="ECO:0000313" key="2">
    <source>
        <dbReference type="EMBL" id="JAD97150.1"/>
    </source>
</evidence>
<reference evidence="2" key="1">
    <citation type="submission" date="2014-09" db="EMBL/GenBank/DDBJ databases">
        <authorList>
            <person name="Magalhaes I.L.F."/>
            <person name="Oliveira U."/>
            <person name="Santos F.R."/>
            <person name="Vidigal T.H.D.A."/>
            <person name="Brescovit A.D."/>
            <person name="Santos A.J."/>
        </authorList>
    </citation>
    <scope>NUCLEOTIDE SEQUENCE</scope>
    <source>
        <tissue evidence="2">Shoot tissue taken approximately 20 cm above the soil surface</tissue>
    </source>
</reference>